<protein>
    <submittedName>
        <fullName evidence="1">Uncharacterized protein</fullName>
    </submittedName>
</protein>
<dbReference type="EMBL" id="LSMT01001653">
    <property type="protein sequence ID" value="PFX12017.1"/>
    <property type="molecule type" value="Genomic_DNA"/>
</dbReference>
<keyword evidence="2" id="KW-1185">Reference proteome</keyword>
<accession>A0A2B4R6M5</accession>
<proteinExistence type="predicted"/>
<evidence type="ECO:0000313" key="2">
    <source>
        <dbReference type="Proteomes" id="UP000225706"/>
    </source>
</evidence>
<reference evidence="2" key="1">
    <citation type="journal article" date="2017" name="bioRxiv">
        <title>Comparative analysis of the genomes of Stylophora pistillata and Acropora digitifera provides evidence for extensive differences between species of corals.</title>
        <authorList>
            <person name="Voolstra C.R."/>
            <person name="Li Y."/>
            <person name="Liew Y.J."/>
            <person name="Baumgarten S."/>
            <person name="Zoccola D."/>
            <person name="Flot J.-F."/>
            <person name="Tambutte S."/>
            <person name="Allemand D."/>
            <person name="Aranda M."/>
        </authorList>
    </citation>
    <scope>NUCLEOTIDE SEQUENCE [LARGE SCALE GENOMIC DNA]</scope>
</reference>
<evidence type="ECO:0000313" key="1">
    <source>
        <dbReference type="EMBL" id="PFX12017.1"/>
    </source>
</evidence>
<name>A0A2B4R6M5_STYPI</name>
<organism evidence="1 2">
    <name type="scientific">Stylophora pistillata</name>
    <name type="common">Smooth cauliflower coral</name>
    <dbReference type="NCBI Taxonomy" id="50429"/>
    <lineage>
        <taxon>Eukaryota</taxon>
        <taxon>Metazoa</taxon>
        <taxon>Cnidaria</taxon>
        <taxon>Anthozoa</taxon>
        <taxon>Hexacorallia</taxon>
        <taxon>Scleractinia</taxon>
        <taxon>Astrocoeniina</taxon>
        <taxon>Pocilloporidae</taxon>
        <taxon>Stylophora</taxon>
    </lineage>
</organism>
<dbReference type="AlphaFoldDB" id="A0A2B4R6M5"/>
<feature type="non-terminal residue" evidence="1">
    <location>
        <position position="1"/>
    </location>
</feature>
<sequence length="103" mass="11203">IKPPQQVNPDVMADLLMATDNSFDEFIREGNLEKAPQLANAVPRSVSRENLLDLQERTEVINSIIGKIESSEVKAIVELLQSSSVIGSAPQALDTAFPESLVN</sequence>
<comment type="caution">
    <text evidence="1">The sequence shown here is derived from an EMBL/GenBank/DDBJ whole genome shotgun (WGS) entry which is preliminary data.</text>
</comment>
<dbReference type="Proteomes" id="UP000225706">
    <property type="component" value="Unassembled WGS sequence"/>
</dbReference>
<gene>
    <name evidence="1" type="ORF">AWC38_SpisGene24090</name>
</gene>